<evidence type="ECO:0008006" key="3">
    <source>
        <dbReference type="Google" id="ProtNLM"/>
    </source>
</evidence>
<dbReference type="Proteomes" id="UP000306791">
    <property type="component" value="Unassembled WGS sequence"/>
</dbReference>
<dbReference type="RefSeq" id="WP_138233892.1">
    <property type="nucleotide sequence ID" value="NZ_CP185860.1"/>
</dbReference>
<protein>
    <recommendedName>
        <fullName evidence="3">DUF4911 domain-containing protein</fullName>
    </recommendedName>
</protein>
<accession>A0ABY2UN17</accession>
<organism evidence="1 2">
    <name type="scientific">Microbulbifer harenosus</name>
    <dbReference type="NCBI Taxonomy" id="2576840"/>
    <lineage>
        <taxon>Bacteria</taxon>
        <taxon>Pseudomonadati</taxon>
        <taxon>Pseudomonadota</taxon>
        <taxon>Gammaproteobacteria</taxon>
        <taxon>Cellvibrionales</taxon>
        <taxon>Microbulbiferaceae</taxon>
        <taxon>Microbulbifer</taxon>
    </lineage>
</organism>
<reference evidence="1 2" key="1">
    <citation type="submission" date="2019-05" db="EMBL/GenBank/DDBJ databases">
        <title>Microbulbifer harenosus sp. nov., an alginate-degrading bacterium isolated from coastal sand.</title>
        <authorList>
            <person name="Huang H."/>
            <person name="Mo K."/>
            <person name="Bao S."/>
        </authorList>
    </citation>
    <scope>NUCLEOTIDE SEQUENCE [LARGE SCALE GENOMIC DNA]</scope>
    <source>
        <strain evidence="1 2">HB161719</strain>
    </source>
</reference>
<evidence type="ECO:0000313" key="2">
    <source>
        <dbReference type="Proteomes" id="UP000306791"/>
    </source>
</evidence>
<sequence>MLTARSRRSERYCYWRIEYMIVLQAYLLDKLDEVTVVSRLTNKFRELAEIDGRGGLLVVEVDGESEDLSAQVFEVKKVVGKAPEVIAHYE</sequence>
<proteinExistence type="predicted"/>
<evidence type="ECO:0000313" key="1">
    <source>
        <dbReference type="EMBL" id="TLM80007.1"/>
    </source>
</evidence>
<dbReference type="EMBL" id="VANI01000001">
    <property type="protein sequence ID" value="TLM80007.1"/>
    <property type="molecule type" value="Genomic_DNA"/>
</dbReference>
<keyword evidence="2" id="KW-1185">Reference proteome</keyword>
<name>A0ABY2UN17_9GAMM</name>
<gene>
    <name evidence="1" type="ORF">FDY93_01130</name>
</gene>
<comment type="caution">
    <text evidence="1">The sequence shown here is derived from an EMBL/GenBank/DDBJ whole genome shotgun (WGS) entry which is preliminary data.</text>
</comment>